<keyword evidence="3" id="KW-1185">Reference proteome</keyword>
<reference evidence="2 3" key="1">
    <citation type="submission" date="2016-02" db="EMBL/GenBank/DDBJ databases">
        <title>Genome analysis of coral dinoflagellate symbionts highlights evolutionary adaptations to a symbiotic lifestyle.</title>
        <authorList>
            <person name="Aranda M."/>
            <person name="Li Y."/>
            <person name="Liew Y.J."/>
            <person name="Baumgarten S."/>
            <person name="Simakov O."/>
            <person name="Wilson M."/>
            <person name="Piel J."/>
            <person name="Ashoor H."/>
            <person name="Bougouffa S."/>
            <person name="Bajic V.B."/>
            <person name="Ryu T."/>
            <person name="Ravasi T."/>
            <person name="Bayer T."/>
            <person name="Micklem G."/>
            <person name="Kim H."/>
            <person name="Bhak J."/>
            <person name="Lajeunesse T.C."/>
            <person name="Voolstra C.R."/>
        </authorList>
    </citation>
    <scope>NUCLEOTIDE SEQUENCE [LARGE SCALE GENOMIC DNA]</scope>
    <source>
        <strain evidence="2 3">CCMP2467</strain>
    </source>
</reference>
<proteinExistence type="predicted"/>
<dbReference type="Proteomes" id="UP000186817">
    <property type="component" value="Unassembled WGS sequence"/>
</dbReference>
<feature type="region of interest" description="Disordered" evidence="1">
    <location>
        <begin position="209"/>
        <end position="345"/>
    </location>
</feature>
<feature type="region of interest" description="Disordered" evidence="1">
    <location>
        <begin position="155"/>
        <end position="182"/>
    </location>
</feature>
<organism evidence="2 3">
    <name type="scientific">Symbiodinium microadriaticum</name>
    <name type="common">Dinoflagellate</name>
    <name type="synonym">Zooxanthella microadriatica</name>
    <dbReference type="NCBI Taxonomy" id="2951"/>
    <lineage>
        <taxon>Eukaryota</taxon>
        <taxon>Sar</taxon>
        <taxon>Alveolata</taxon>
        <taxon>Dinophyceae</taxon>
        <taxon>Suessiales</taxon>
        <taxon>Symbiodiniaceae</taxon>
        <taxon>Symbiodinium</taxon>
    </lineage>
</organism>
<comment type="caution">
    <text evidence="2">The sequence shown here is derived from an EMBL/GenBank/DDBJ whole genome shotgun (WGS) entry which is preliminary data.</text>
</comment>
<feature type="compositionally biased region" description="Pro residues" evidence="1">
    <location>
        <begin position="165"/>
        <end position="180"/>
    </location>
</feature>
<evidence type="ECO:0000256" key="1">
    <source>
        <dbReference type="SAM" id="MobiDB-lite"/>
    </source>
</evidence>
<dbReference type="OrthoDB" id="419738at2759"/>
<protein>
    <submittedName>
        <fullName evidence="2">Uncharacterized protein</fullName>
    </submittedName>
</protein>
<evidence type="ECO:0000313" key="2">
    <source>
        <dbReference type="EMBL" id="OLP95525.1"/>
    </source>
</evidence>
<name>A0A1Q9DK13_SYMMI</name>
<gene>
    <name evidence="2" type="ORF">AK812_SmicGene22373</name>
</gene>
<accession>A0A1Q9DK13</accession>
<dbReference type="EMBL" id="LSRX01000500">
    <property type="protein sequence ID" value="OLP95525.1"/>
    <property type="molecule type" value="Genomic_DNA"/>
</dbReference>
<feature type="compositionally biased region" description="Basic and acidic residues" evidence="1">
    <location>
        <begin position="258"/>
        <end position="280"/>
    </location>
</feature>
<feature type="compositionally biased region" description="Pro residues" evidence="1">
    <location>
        <begin position="336"/>
        <end position="345"/>
    </location>
</feature>
<sequence>MPRDDLETKDFLLSKAARLDRALRSLPKADLKSLQAASHKKARKLLRSLSYPARPQANGDTAETIQNRIDVLGTKSTAASTAKQIPPLTEALHMGPDMVSVQAFAIEARQPLAEDLCTEALRRTGANLDWVRLEPLSHHCEGRWPSLETFTKFYDIPPHLRPKPRTPPPPSEPSPEPPRPTIGCIEEAKAFGRSSDLLAALVRSLAGDPGLGGDPVHRAPSPDQTEPLPGDGRLPELGDPEPAVLLGTRSGSPGPNLGRDEALPHPERGSEALEDGELRDGQGNAARPVLSAGGSDLRDLRGVTGPASPSLRSGHSGGALAGPGIKTGRLRGVPATKPPRGSPVR</sequence>
<dbReference type="AlphaFoldDB" id="A0A1Q9DK13"/>
<evidence type="ECO:0000313" key="3">
    <source>
        <dbReference type="Proteomes" id="UP000186817"/>
    </source>
</evidence>